<name>A0ABV6P756_9MICC</name>
<dbReference type="EMBL" id="JBHLUB010000001">
    <property type="protein sequence ID" value="MFC0580980.1"/>
    <property type="molecule type" value="Genomic_DNA"/>
</dbReference>
<accession>A0ABV6P756</accession>
<comment type="caution">
    <text evidence="2">The sequence shown here is derived from an EMBL/GenBank/DDBJ whole genome shotgun (WGS) entry which is preliminary data.</text>
</comment>
<dbReference type="Proteomes" id="UP001589862">
    <property type="component" value="Unassembled WGS sequence"/>
</dbReference>
<evidence type="ECO:0000313" key="2">
    <source>
        <dbReference type="EMBL" id="MFC0580980.1"/>
    </source>
</evidence>
<dbReference type="RefSeq" id="WP_377457445.1">
    <property type="nucleotide sequence ID" value="NZ_JBHLUB010000001.1"/>
</dbReference>
<reference evidence="2 3" key="1">
    <citation type="submission" date="2024-09" db="EMBL/GenBank/DDBJ databases">
        <authorList>
            <person name="Sun Q."/>
            <person name="Mori K."/>
        </authorList>
    </citation>
    <scope>NUCLEOTIDE SEQUENCE [LARGE SCALE GENOMIC DNA]</scope>
    <source>
        <strain evidence="2 3">NCAIM B.02604</strain>
    </source>
</reference>
<protein>
    <submittedName>
        <fullName evidence="2">Uncharacterized protein</fullName>
    </submittedName>
</protein>
<keyword evidence="1" id="KW-1133">Transmembrane helix</keyword>
<sequence>MTAVGMVLSIVVPLWATAGRKLFGIDGTMTMIFSFTALPVLLVVYLLIVWVPWVRRSKDGHGLSNRAAIFFLLSLLAATVFGFLCPDFGTPEAKSMLEHFGGPEYAGMAAAIANPFGIGSLFFAALAVGFALRDSAGKVSYAAVPAQQHRDEDDEDLMIQAPWMVGRDPADQPSEQDMR</sequence>
<gene>
    <name evidence="2" type="ORF">ACFFFR_01070</name>
</gene>
<organism evidence="2 3">
    <name type="scientific">Micrococcoides hystricis</name>
    <dbReference type="NCBI Taxonomy" id="1572761"/>
    <lineage>
        <taxon>Bacteria</taxon>
        <taxon>Bacillati</taxon>
        <taxon>Actinomycetota</taxon>
        <taxon>Actinomycetes</taxon>
        <taxon>Micrococcales</taxon>
        <taxon>Micrococcaceae</taxon>
        <taxon>Micrococcoides</taxon>
    </lineage>
</organism>
<proteinExistence type="predicted"/>
<feature type="transmembrane region" description="Helical" evidence="1">
    <location>
        <begin position="66"/>
        <end position="85"/>
    </location>
</feature>
<evidence type="ECO:0000313" key="3">
    <source>
        <dbReference type="Proteomes" id="UP001589862"/>
    </source>
</evidence>
<keyword evidence="1" id="KW-0812">Transmembrane</keyword>
<keyword evidence="3" id="KW-1185">Reference proteome</keyword>
<feature type="transmembrane region" description="Helical" evidence="1">
    <location>
        <begin position="32"/>
        <end position="54"/>
    </location>
</feature>
<keyword evidence="1" id="KW-0472">Membrane</keyword>
<evidence type="ECO:0000256" key="1">
    <source>
        <dbReference type="SAM" id="Phobius"/>
    </source>
</evidence>
<feature type="transmembrane region" description="Helical" evidence="1">
    <location>
        <begin position="105"/>
        <end position="132"/>
    </location>
</feature>